<keyword evidence="2" id="KW-0812">Transmembrane</keyword>
<dbReference type="Proteomes" id="UP001141806">
    <property type="component" value="Unassembled WGS sequence"/>
</dbReference>
<reference evidence="3" key="1">
    <citation type="journal article" date="2023" name="Plant J.">
        <title>The genome of the king protea, Protea cynaroides.</title>
        <authorList>
            <person name="Chang J."/>
            <person name="Duong T.A."/>
            <person name="Schoeman C."/>
            <person name="Ma X."/>
            <person name="Roodt D."/>
            <person name="Barker N."/>
            <person name="Li Z."/>
            <person name="Van de Peer Y."/>
            <person name="Mizrachi E."/>
        </authorList>
    </citation>
    <scope>NUCLEOTIDE SEQUENCE</scope>
    <source>
        <tissue evidence="3">Young leaves</tissue>
    </source>
</reference>
<comment type="caution">
    <text evidence="3">The sequence shown here is derived from an EMBL/GenBank/DDBJ whole genome shotgun (WGS) entry which is preliminary data.</text>
</comment>
<keyword evidence="2" id="KW-0472">Membrane</keyword>
<feature type="region of interest" description="Disordered" evidence="1">
    <location>
        <begin position="16"/>
        <end position="36"/>
    </location>
</feature>
<evidence type="ECO:0000313" key="3">
    <source>
        <dbReference type="EMBL" id="KAJ4957577.1"/>
    </source>
</evidence>
<protein>
    <submittedName>
        <fullName evidence="3">Uncharacterized protein</fullName>
    </submittedName>
</protein>
<keyword evidence="2" id="KW-1133">Transmembrane helix</keyword>
<keyword evidence="4" id="KW-1185">Reference proteome</keyword>
<evidence type="ECO:0000256" key="2">
    <source>
        <dbReference type="SAM" id="Phobius"/>
    </source>
</evidence>
<dbReference type="EMBL" id="JAMYWD010000010">
    <property type="protein sequence ID" value="KAJ4957577.1"/>
    <property type="molecule type" value="Genomic_DNA"/>
</dbReference>
<feature type="transmembrane region" description="Helical" evidence="2">
    <location>
        <begin position="58"/>
        <end position="79"/>
    </location>
</feature>
<name>A0A9Q0H0H7_9MAGN</name>
<dbReference type="AlphaFoldDB" id="A0A9Q0H0H7"/>
<sequence length="138" mass="15722">MNYTFAIYRGETVESLERMSSAEEPTAESTGGDGKGAELLEALGMGGLGRRSHCFENYLSNATYAWGFPSFLLFLPFLFKMIGKFVKYLSHEIFESWSRREQEAGEREQSFGKLWVWVGWKGFISLSFHLCLPNSTHV</sequence>
<evidence type="ECO:0000256" key="1">
    <source>
        <dbReference type="SAM" id="MobiDB-lite"/>
    </source>
</evidence>
<proteinExistence type="predicted"/>
<gene>
    <name evidence="3" type="ORF">NE237_024688</name>
</gene>
<organism evidence="3 4">
    <name type="scientific">Protea cynaroides</name>
    <dbReference type="NCBI Taxonomy" id="273540"/>
    <lineage>
        <taxon>Eukaryota</taxon>
        <taxon>Viridiplantae</taxon>
        <taxon>Streptophyta</taxon>
        <taxon>Embryophyta</taxon>
        <taxon>Tracheophyta</taxon>
        <taxon>Spermatophyta</taxon>
        <taxon>Magnoliopsida</taxon>
        <taxon>Proteales</taxon>
        <taxon>Proteaceae</taxon>
        <taxon>Protea</taxon>
    </lineage>
</organism>
<evidence type="ECO:0000313" key="4">
    <source>
        <dbReference type="Proteomes" id="UP001141806"/>
    </source>
</evidence>
<accession>A0A9Q0H0H7</accession>